<dbReference type="OrthoDB" id="4069699at2759"/>
<dbReference type="GO" id="GO:0030060">
    <property type="term" value="F:L-malate dehydrogenase (NAD+) activity"/>
    <property type="evidence" value="ECO:0007669"/>
    <property type="project" value="UniProtKB-EC"/>
</dbReference>
<evidence type="ECO:0000256" key="7">
    <source>
        <dbReference type="ARBA" id="ARBA00048313"/>
    </source>
</evidence>
<sequence length="339" mass="35521">MSESRIAKLAAHLTGFGAKAGFRVAVLGASGGIGQPLSLLLKKTNLVRELHLYDVKGTKGVMADLSHINTYTTVRSFEGNAELAECLKGCDLVVIPAGVPRKPGMTRDDLFKINAGIVASLAAGVADSCPEAFVAIISNPVNSTVPIAAEVLKRKGCYNPAKLFGVTSLDVVRANTFVAEACNQKPEKMNVPVIGGHSGNTILPLLSQTSPKNALPMDQVKALTNRIQNAGTEVVEAKAGTGSATLSMAAAAHRFAESCLRALNGEFGVVECAYVENSEAISQGLAFFALPVRLNKTGVSGFAPLTPLSDYEAQLFNSMKGALAGNIRKGQEFGRSFTL</sequence>
<organism evidence="15 16">
    <name type="scientific">Chloropicon primus</name>
    <dbReference type="NCBI Taxonomy" id="1764295"/>
    <lineage>
        <taxon>Eukaryota</taxon>
        <taxon>Viridiplantae</taxon>
        <taxon>Chlorophyta</taxon>
        <taxon>Chloropicophyceae</taxon>
        <taxon>Chloropicales</taxon>
        <taxon>Chloropicaceae</taxon>
        <taxon>Chloropicon</taxon>
    </lineage>
</organism>
<evidence type="ECO:0000313" key="15">
    <source>
        <dbReference type="EMBL" id="QDZ23372.1"/>
    </source>
</evidence>
<dbReference type="FunFam" id="3.40.50.720:FF:000013">
    <property type="entry name" value="Malate dehydrogenase"/>
    <property type="match status" value="1"/>
</dbReference>
<feature type="binding site" evidence="10">
    <location>
        <begin position="28"/>
        <end position="34"/>
    </location>
    <ligand>
        <name>NAD(+)</name>
        <dbReference type="ChEBI" id="CHEBI:57540"/>
    </ligand>
</feature>
<evidence type="ECO:0000256" key="9">
    <source>
        <dbReference type="PIRSR" id="PIRSR000102-2"/>
    </source>
</evidence>
<feature type="binding site" evidence="10">
    <location>
        <position position="248"/>
    </location>
    <ligand>
        <name>NAD(+)</name>
        <dbReference type="ChEBI" id="CHEBI:57540"/>
    </ligand>
</feature>
<dbReference type="EMBL" id="HBHL01012518">
    <property type="protein sequence ID" value="CAD9719328.1"/>
    <property type="molecule type" value="Transcribed_RNA"/>
</dbReference>
<dbReference type="PIRSF" id="PIRSF000102">
    <property type="entry name" value="Lac_mal_DH"/>
    <property type="match status" value="1"/>
</dbReference>
<evidence type="ECO:0000313" key="16">
    <source>
        <dbReference type="Proteomes" id="UP000316726"/>
    </source>
</evidence>
<feature type="active site" description="Proton acceptor" evidence="8">
    <location>
        <position position="197"/>
    </location>
</feature>
<dbReference type="Pfam" id="PF02866">
    <property type="entry name" value="Ldh_1_C"/>
    <property type="match status" value="1"/>
</dbReference>
<feature type="binding site" evidence="9">
    <location>
        <position position="139"/>
    </location>
    <ligand>
        <name>substrate</name>
    </ligand>
</feature>
<reference evidence="15 16" key="1">
    <citation type="submission" date="2018-07" db="EMBL/GenBank/DDBJ databases">
        <title>The complete nuclear genome of the prasinophyte Chloropicon primus (CCMP1205).</title>
        <authorList>
            <person name="Pombert J.-F."/>
            <person name="Otis C."/>
            <person name="Turmel M."/>
            <person name="Lemieux C."/>
        </authorList>
    </citation>
    <scope>NUCLEOTIDE SEQUENCE [LARGE SCALE GENOMIC DNA]</scope>
    <source>
        <strain evidence="15 16">CCMP1205</strain>
    </source>
</reference>
<dbReference type="InterPro" id="IPR015955">
    <property type="entry name" value="Lactate_DH/Glyco_Ohase_4_C"/>
</dbReference>
<feature type="binding site" evidence="10">
    <location>
        <begin position="137"/>
        <end position="139"/>
    </location>
    <ligand>
        <name>NAD(+)</name>
        <dbReference type="ChEBI" id="CHEBI:57540"/>
    </ligand>
</feature>
<evidence type="ECO:0000313" key="14">
    <source>
        <dbReference type="EMBL" id="CAD9719328.1"/>
    </source>
</evidence>
<comment type="subunit">
    <text evidence="2">Homodimer.</text>
</comment>
<dbReference type="Gene3D" id="3.90.110.10">
    <property type="entry name" value="Lactate dehydrogenase/glycoside hydrolase, family 4, C-terminal"/>
    <property type="match status" value="1"/>
</dbReference>
<evidence type="ECO:0000256" key="11">
    <source>
        <dbReference type="RuleBase" id="RU003369"/>
    </source>
</evidence>
<dbReference type="GO" id="GO:0019752">
    <property type="term" value="P:carboxylic acid metabolic process"/>
    <property type="evidence" value="ECO:0007669"/>
    <property type="project" value="InterPro"/>
</dbReference>
<gene>
    <name evidence="15" type="ORF">A3770_10p58900</name>
    <name evidence="14" type="ORF">CPRI1469_LOCUS8194</name>
</gene>
<dbReference type="EC" id="1.1.1.37" evidence="3"/>
<keyword evidence="4" id="KW-0816">Tricarboxylic acid cycle</keyword>
<dbReference type="GO" id="GO:0009507">
    <property type="term" value="C:chloroplast"/>
    <property type="evidence" value="ECO:0007669"/>
    <property type="project" value="TreeGrafter"/>
</dbReference>
<dbReference type="PANTHER" id="PTHR11540">
    <property type="entry name" value="MALATE AND LACTATE DEHYDROGENASE"/>
    <property type="match status" value="1"/>
</dbReference>
<dbReference type="SUPFAM" id="SSF51735">
    <property type="entry name" value="NAD(P)-binding Rossmann-fold domains"/>
    <property type="match status" value="1"/>
</dbReference>
<dbReference type="InterPro" id="IPR010097">
    <property type="entry name" value="Malate_DH_type1"/>
</dbReference>
<keyword evidence="16" id="KW-1185">Reference proteome</keyword>
<dbReference type="InterPro" id="IPR022383">
    <property type="entry name" value="Lactate/malate_DH_C"/>
</dbReference>
<dbReference type="Gene3D" id="3.40.50.720">
    <property type="entry name" value="NAD(P)-binding Rossmann-like Domain"/>
    <property type="match status" value="1"/>
</dbReference>
<dbReference type="PANTHER" id="PTHR11540:SF71">
    <property type="entry name" value="MALATE DEHYDROGENASE 1, PEROXISOMAL"/>
    <property type="match status" value="1"/>
</dbReference>
<dbReference type="Proteomes" id="UP000316726">
    <property type="component" value="Chromosome 10"/>
</dbReference>
<feature type="binding site" evidence="10">
    <location>
        <position position="54"/>
    </location>
    <ligand>
        <name>NAD(+)</name>
        <dbReference type="ChEBI" id="CHEBI:57540"/>
    </ligand>
</feature>
<feature type="binding site" evidence="9">
    <location>
        <position position="101"/>
    </location>
    <ligand>
        <name>substrate</name>
    </ligand>
</feature>
<dbReference type="Pfam" id="PF00056">
    <property type="entry name" value="Ldh_1_N"/>
    <property type="match status" value="1"/>
</dbReference>
<evidence type="ECO:0000256" key="1">
    <source>
        <dbReference type="ARBA" id="ARBA00008824"/>
    </source>
</evidence>
<dbReference type="InterPro" id="IPR001236">
    <property type="entry name" value="Lactate/malate_DH_N"/>
</dbReference>
<feature type="binding site" evidence="9">
    <location>
        <position position="107"/>
    </location>
    <ligand>
        <name>substrate</name>
    </ligand>
</feature>
<dbReference type="GO" id="GO:0006099">
    <property type="term" value="P:tricarboxylic acid cycle"/>
    <property type="evidence" value="ECO:0007669"/>
    <property type="project" value="UniProtKB-KW"/>
</dbReference>
<dbReference type="FunFam" id="3.90.110.10:FF:000001">
    <property type="entry name" value="Malate dehydrogenase"/>
    <property type="match status" value="1"/>
</dbReference>
<evidence type="ECO:0000256" key="4">
    <source>
        <dbReference type="ARBA" id="ARBA00022532"/>
    </source>
</evidence>
<dbReference type="CDD" id="cd01337">
    <property type="entry name" value="MDH_glyoxysomal_mitochondrial"/>
    <property type="match status" value="1"/>
</dbReference>
<dbReference type="SUPFAM" id="SSF56327">
    <property type="entry name" value="LDH C-terminal domain-like"/>
    <property type="match status" value="1"/>
</dbReference>
<dbReference type="InterPro" id="IPR001557">
    <property type="entry name" value="L-lactate/malate_DH"/>
</dbReference>
<evidence type="ECO:0000256" key="6">
    <source>
        <dbReference type="ARBA" id="ARBA00023027"/>
    </source>
</evidence>
<evidence type="ECO:0000256" key="10">
    <source>
        <dbReference type="PIRSR" id="PIRSR000102-3"/>
    </source>
</evidence>
<proteinExistence type="inferred from homology"/>
<evidence type="ECO:0000256" key="3">
    <source>
        <dbReference type="ARBA" id="ARBA00012995"/>
    </source>
</evidence>
<evidence type="ECO:0000256" key="8">
    <source>
        <dbReference type="PIRSR" id="PIRSR000102-1"/>
    </source>
</evidence>
<protein>
    <recommendedName>
        <fullName evidence="3">malate dehydrogenase</fullName>
        <ecNumber evidence="3">1.1.1.37</ecNumber>
    </recommendedName>
</protein>
<dbReference type="STRING" id="1764295.A0A5B8MV48"/>
<comment type="catalytic activity">
    <reaction evidence="7">
        <text>(S)-malate + NAD(+) = oxaloacetate + NADH + H(+)</text>
        <dbReference type="Rhea" id="RHEA:21432"/>
        <dbReference type="ChEBI" id="CHEBI:15378"/>
        <dbReference type="ChEBI" id="CHEBI:15589"/>
        <dbReference type="ChEBI" id="CHEBI:16452"/>
        <dbReference type="ChEBI" id="CHEBI:57540"/>
        <dbReference type="ChEBI" id="CHEBI:57945"/>
        <dbReference type="EC" id="1.1.1.37"/>
    </reaction>
</comment>
<name>A0A5B8MV48_9CHLO</name>
<dbReference type="NCBIfam" id="TIGR01772">
    <property type="entry name" value="MDH_euk_gproteo"/>
    <property type="match status" value="1"/>
</dbReference>
<dbReference type="AlphaFoldDB" id="A0A5B8MV48"/>
<feature type="binding site" evidence="9">
    <location>
        <position position="173"/>
    </location>
    <ligand>
        <name>substrate</name>
    </ligand>
</feature>
<evidence type="ECO:0000259" key="12">
    <source>
        <dbReference type="Pfam" id="PF00056"/>
    </source>
</evidence>
<dbReference type="InterPro" id="IPR036291">
    <property type="entry name" value="NAD(P)-bd_dom_sf"/>
</dbReference>
<feature type="binding site" evidence="10">
    <location>
        <position position="114"/>
    </location>
    <ligand>
        <name>NAD(+)</name>
        <dbReference type="ChEBI" id="CHEBI:57540"/>
    </ligand>
</feature>
<keyword evidence="6 10" id="KW-0520">NAD</keyword>
<comment type="similarity">
    <text evidence="1">Belongs to the LDH/MDH superfamily. MDH type 1 family.</text>
</comment>
<feature type="domain" description="Lactate/malate dehydrogenase C-terminal" evidence="13">
    <location>
        <begin position="167"/>
        <end position="333"/>
    </location>
</feature>
<feature type="domain" description="Lactate/malate dehydrogenase N-terminal" evidence="12">
    <location>
        <begin position="23"/>
        <end position="165"/>
    </location>
</feature>
<evidence type="ECO:0000256" key="5">
    <source>
        <dbReference type="ARBA" id="ARBA00023002"/>
    </source>
</evidence>
<dbReference type="EMBL" id="CP031043">
    <property type="protein sequence ID" value="QDZ23372.1"/>
    <property type="molecule type" value="Genomic_DNA"/>
</dbReference>
<evidence type="ECO:0000256" key="2">
    <source>
        <dbReference type="ARBA" id="ARBA00011738"/>
    </source>
</evidence>
<reference evidence="14" key="2">
    <citation type="submission" date="2021-01" db="EMBL/GenBank/DDBJ databases">
        <authorList>
            <person name="Corre E."/>
            <person name="Pelletier E."/>
            <person name="Niang G."/>
            <person name="Scheremetjew M."/>
            <person name="Finn R."/>
            <person name="Kale V."/>
            <person name="Holt S."/>
            <person name="Cochrane G."/>
            <person name="Meng A."/>
            <person name="Brown T."/>
            <person name="Cohen L."/>
        </authorList>
    </citation>
    <scope>NUCLEOTIDE SEQUENCE</scope>
    <source>
        <strain evidence="14">CCMP1205</strain>
    </source>
</reference>
<accession>A0A5B8MV48</accession>
<keyword evidence="5 11" id="KW-0560">Oxidoreductase</keyword>
<evidence type="ECO:0000259" key="13">
    <source>
        <dbReference type="Pfam" id="PF02866"/>
    </source>
</evidence>